<dbReference type="Gene3D" id="3.30.450.40">
    <property type="match status" value="1"/>
</dbReference>
<evidence type="ECO:0000313" key="11">
    <source>
        <dbReference type="Proteomes" id="UP000632828"/>
    </source>
</evidence>
<dbReference type="Gene3D" id="3.60.40.10">
    <property type="entry name" value="PPM-type phosphatase domain"/>
    <property type="match status" value="1"/>
</dbReference>
<dbReference type="InterPro" id="IPR029016">
    <property type="entry name" value="GAF-like_dom_sf"/>
</dbReference>
<feature type="transmembrane region" description="Helical" evidence="7">
    <location>
        <begin position="346"/>
        <end position="379"/>
    </location>
</feature>
<feature type="transmembrane region" description="Helical" evidence="7">
    <location>
        <begin position="119"/>
        <end position="139"/>
    </location>
</feature>
<proteinExistence type="inferred from homology"/>
<evidence type="ECO:0000256" key="3">
    <source>
        <dbReference type="ARBA" id="ARBA00022692"/>
    </source>
</evidence>
<keyword evidence="4" id="KW-0378">Hydrolase</keyword>
<feature type="domain" description="GAF" evidence="8">
    <location>
        <begin position="681"/>
        <end position="830"/>
    </location>
</feature>
<keyword evidence="6 7" id="KW-0472">Membrane</keyword>
<organism evidence="10 11">
    <name type="scientific">Pelovirga terrestris</name>
    <dbReference type="NCBI Taxonomy" id="2771352"/>
    <lineage>
        <taxon>Bacteria</taxon>
        <taxon>Pseudomonadati</taxon>
        <taxon>Thermodesulfobacteriota</taxon>
        <taxon>Desulfuromonadia</taxon>
        <taxon>Geobacterales</taxon>
        <taxon>Geobacteraceae</taxon>
        <taxon>Pelovirga</taxon>
    </lineage>
</organism>
<protein>
    <submittedName>
        <fullName evidence="10">SpoIIE family protein phosphatase</fullName>
    </submittedName>
</protein>
<feature type="transmembrane region" description="Helical" evidence="7">
    <location>
        <begin position="42"/>
        <end position="62"/>
    </location>
</feature>
<dbReference type="InterPro" id="IPR038377">
    <property type="entry name" value="Na/Glc_symporter_sf"/>
</dbReference>
<dbReference type="EMBL" id="JACWUN010000010">
    <property type="protein sequence ID" value="MBD1400990.1"/>
    <property type="molecule type" value="Genomic_DNA"/>
</dbReference>
<dbReference type="InterPro" id="IPR036457">
    <property type="entry name" value="PPM-type-like_dom_sf"/>
</dbReference>
<feature type="transmembrane region" description="Helical" evidence="7">
    <location>
        <begin position="456"/>
        <end position="478"/>
    </location>
</feature>
<evidence type="ECO:0000256" key="4">
    <source>
        <dbReference type="ARBA" id="ARBA00022801"/>
    </source>
</evidence>
<feature type="transmembrane region" description="Helical" evidence="7">
    <location>
        <begin position="516"/>
        <end position="534"/>
    </location>
</feature>
<dbReference type="InterPro" id="IPR001734">
    <property type="entry name" value="Na/solute_symporter"/>
</dbReference>
<dbReference type="InterPro" id="IPR001932">
    <property type="entry name" value="PPM-type_phosphatase-like_dom"/>
</dbReference>
<feature type="transmembrane region" description="Helical" evidence="7">
    <location>
        <begin position="424"/>
        <end position="449"/>
    </location>
</feature>
<feature type="transmembrane region" description="Helical" evidence="7">
    <location>
        <begin position="74"/>
        <end position="92"/>
    </location>
</feature>
<dbReference type="SMART" id="SM00331">
    <property type="entry name" value="PP2C_SIG"/>
    <property type="match status" value="1"/>
</dbReference>
<reference evidence="10" key="1">
    <citation type="submission" date="2020-09" db="EMBL/GenBank/DDBJ databases">
        <title>Pelobacter alkaliphilus sp. nov., a novel anaerobic arsenate-reducing bacterium from terrestrial mud volcano.</title>
        <authorList>
            <person name="Khomyakova M.A."/>
            <person name="Merkel A.Y."/>
            <person name="Slobodkin A.I."/>
        </authorList>
    </citation>
    <scope>NUCLEOTIDE SEQUENCE</scope>
    <source>
        <strain evidence="10">M08fum</strain>
    </source>
</reference>
<name>A0A8J6QSN7_9BACT</name>
<keyword evidence="5 7" id="KW-1133">Transmembrane helix</keyword>
<comment type="subcellular location">
    <subcellularLocation>
        <location evidence="1">Membrane</location>
        <topology evidence="1">Multi-pass membrane protein</topology>
    </subcellularLocation>
</comment>
<feature type="transmembrane region" description="Helical" evidence="7">
    <location>
        <begin position="400"/>
        <end position="418"/>
    </location>
</feature>
<dbReference type="GO" id="GO:0022857">
    <property type="term" value="F:transmembrane transporter activity"/>
    <property type="evidence" value="ECO:0007669"/>
    <property type="project" value="InterPro"/>
</dbReference>
<dbReference type="InterPro" id="IPR052016">
    <property type="entry name" value="Bact_Sigma-Reg"/>
</dbReference>
<dbReference type="InterPro" id="IPR003018">
    <property type="entry name" value="GAF"/>
</dbReference>
<feature type="transmembrane region" description="Helical" evidence="7">
    <location>
        <begin position="12"/>
        <end position="30"/>
    </location>
</feature>
<dbReference type="PROSITE" id="PS50283">
    <property type="entry name" value="NA_SOLUT_SYMP_3"/>
    <property type="match status" value="1"/>
</dbReference>
<dbReference type="GO" id="GO:0016020">
    <property type="term" value="C:membrane"/>
    <property type="evidence" value="ECO:0007669"/>
    <property type="project" value="UniProtKB-SubCell"/>
</dbReference>
<feature type="transmembrane region" description="Helical" evidence="7">
    <location>
        <begin position="261"/>
        <end position="278"/>
    </location>
</feature>
<comment type="similarity">
    <text evidence="2">Belongs to the sodium:solute symporter (SSF) (TC 2.A.21) family.</text>
</comment>
<evidence type="ECO:0000256" key="7">
    <source>
        <dbReference type="SAM" id="Phobius"/>
    </source>
</evidence>
<evidence type="ECO:0000259" key="8">
    <source>
        <dbReference type="SMART" id="SM00065"/>
    </source>
</evidence>
<accession>A0A8J6QSN7</accession>
<dbReference type="Pfam" id="PF07228">
    <property type="entry name" value="SpoIIE"/>
    <property type="match status" value="1"/>
</dbReference>
<sequence length="1077" mass="120357">MDTMTVISAEKIIIVSLCYFALIFFVAYYADRRRRMGRSLLSNPHIYTLSIAIYCTSWTFYGSVGKAATSGLDYLPIYLGPTLIAFGWWFLLRKMVRVSKEQNITSLADFLASRYDRSAVLGAIVTLFAVFGITPYIALQLKAIAQTLDILFLPLKSLPEPTSGLIPYLPGQIDSAFIITLLLGLFGILFGARHLDSSERHEGLVVAVALESLVKLVAFVAVGIFVTYGLFDGFIDLFQQFHQRFPDRSYLFAVGTAEVPYTKWFTLIIISMAAIMFLPRQFHIMVTENANEEHIKKAMWRFPAYLFLINLFVLPIAMGGLLLNHGDTTQADYFVLTLPLGANQPWLALLVFIGGLSAAAGMVMVSSVTLATMILNHLVMPVILKLKLRAQDLSGILINIKRLGIVGVVLLGYLYFIVIGDSYALVNIGLISFMAAAQFAPAMIGAIYWKRANKYAATWSISLGFAVWVYTLLIPSFARSGWISSDLLQYGPLGISLLKPLELFGLSGFDMYTHSLFWSLMFNLGVYCMVSILTRQSDAEKKRAIMFVDVFVDQDQPDERLTRISKAPTIVEFVDLMSKFIGEKPAQTAISAFLADKEIDHRGSLNDQDIFSLKTFTERTLAGHVGAGSARIILENYLAARGSEMENIFDIFGSVTIDGAISREHLSVLYDVSQLVSSGDSFQSKLDRILELLAEQFKFDLCVIRFLEPKTRTLLVKSLVGETFNHFGKSERNLSNETYIGQAFLSNVTMVVNDTDELEKPASSAIIQAEGITCFAHLPIVLEGEPVGILSAFSRSGKGLFTIEFIALLENIAGQIGIARRNEQQIGRLVLVREQEREMQIAKEIQMALLPASLPSLEDIQVAGLCVPAHQVGGDYYDFIIRKDGRYDVVIADVSGHNIGSALIMAETRTFIHSRVDGINNPAAMLQALNDYFLKDLDRSDLFVTMFYLQYNLDDHQLIYSNAGHNPPLLWRQKVQQIEPLDAEGLIFGIHKKINFEQKNTRLEPGDILLLYTDGIVEAEDSHQNLFGQERLEKLLSEEQQSTPQELIDQILTQVRLFTGYRHFNDDVTLLAMKILK</sequence>
<dbReference type="GO" id="GO:0016791">
    <property type="term" value="F:phosphatase activity"/>
    <property type="evidence" value="ECO:0007669"/>
    <property type="project" value="TreeGrafter"/>
</dbReference>
<evidence type="ECO:0000256" key="6">
    <source>
        <dbReference type="ARBA" id="ARBA00023136"/>
    </source>
</evidence>
<dbReference type="SUPFAM" id="SSF55781">
    <property type="entry name" value="GAF domain-like"/>
    <property type="match status" value="1"/>
</dbReference>
<dbReference type="SUPFAM" id="SSF81606">
    <property type="entry name" value="PP2C-like"/>
    <property type="match status" value="1"/>
</dbReference>
<dbReference type="CDD" id="cd10322">
    <property type="entry name" value="SLC5sbd"/>
    <property type="match status" value="1"/>
</dbReference>
<gene>
    <name evidence="10" type="ORF">ICT70_09925</name>
</gene>
<dbReference type="Gene3D" id="1.20.1730.10">
    <property type="entry name" value="Sodium/glucose cotransporter"/>
    <property type="match status" value="1"/>
</dbReference>
<comment type="caution">
    <text evidence="10">The sequence shown here is derived from an EMBL/GenBank/DDBJ whole genome shotgun (WGS) entry which is preliminary data.</text>
</comment>
<feature type="transmembrane region" description="Helical" evidence="7">
    <location>
        <begin position="204"/>
        <end position="231"/>
    </location>
</feature>
<keyword evidence="3 7" id="KW-0812">Transmembrane</keyword>
<feature type="transmembrane region" description="Helical" evidence="7">
    <location>
        <begin position="304"/>
        <end position="326"/>
    </location>
</feature>
<dbReference type="AlphaFoldDB" id="A0A8J6QSN7"/>
<feature type="transmembrane region" description="Helical" evidence="7">
    <location>
        <begin position="175"/>
        <end position="192"/>
    </location>
</feature>
<evidence type="ECO:0000259" key="9">
    <source>
        <dbReference type="SMART" id="SM00331"/>
    </source>
</evidence>
<keyword evidence="11" id="KW-1185">Reference proteome</keyword>
<feature type="domain" description="PPM-type phosphatase" evidence="9">
    <location>
        <begin position="857"/>
        <end position="1075"/>
    </location>
</feature>
<dbReference type="PANTHER" id="PTHR43156:SF2">
    <property type="entry name" value="STAGE II SPORULATION PROTEIN E"/>
    <property type="match status" value="1"/>
</dbReference>
<evidence type="ECO:0000256" key="1">
    <source>
        <dbReference type="ARBA" id="ARBA00004141"/>
    </source>
</evidence>
<evidence type="ECO:0000313" key="10">
    <source>
        <dbReference type="EMBL" id="MBD1400990.1"/>
    </source>
</evidence>
<evidence type="ECO:0000256" key="5">
    <source>
        <dbReference type="ARBA" id="ARBA00022989"/>
    </source>
</evidence>
<dbReference type="Pfam" id="PF13185">
    <property type="entry name" value="GAF_2"/>
    <property type="match status" value="1"/>
</dbReference>
<evidence type="ECO:0000256" key="2">
    <source>
        <dbReference type="ARBA" id="ARBA00006434"/>
    </source>
</evidence>
<dbReference type="PANTHER" id="PTHR43156">
    <property type="entry name" value="STAGE II SPORULATION PROTEIN E-RELATED"/>
    <property type="match status" value="1"/>
</dbReference>
<dbReference type="Proteomes" id="UP000632828">
    <property type="component" value="Unassembled WGS sequence"/>
</dbReference>
<dbReference type="SMART" id="SM00065">
    <property type="entry name" value="GAF"/>
    <property type="match status" value="1"/>
</dbReference>